<name>A0A8B2NX34_9HYPH</name>
<organism evidence="2 3">
    <name type="scientific">Acuticoccus sediminis</name>
    <dbReference type="NCBI Taxonomy" id="2184697"/>
    <lineage>
        <taxon>Bacteria</taxon>
        <taxon>Pseudomonadati</taxon>
        <taxon>Pseudomonadota</taxon>
        <taxon>Alphaproteobacteria</taxon>
        <taxon>Hyphomicrobiales</taxon>
        <taxon>Amorphaceae</taxon>
        <taxon>Acuticoccus</taxon>
    </lineage>
</organism>
<keyword evidence="1" id="KW-0472">Membrane</keyword>
<feature type="transmembrane region" description="Helical" evidence="1">
    <location>
        <begin position="77"/>
        <end position="96"/>
    </location>
</feature>
<dbReference type="EMBL" id="QHHQ01000003">
    <property type="protein sequence ID" value="RAI00931.1"/>
    <property type="molecule type" value="Genomic_DNA"/>
</dbReference>
<dbReference type="PANTHER" id="PTHR34989:SF1">
    <property type="entry name" value="PROTEIN HDED"/>
    <property type="match status" value="1"/>
</dbReference>
<dbReference type="OrthoDB" id="5678253at2"/>
<feature type="transmembrane region" description="Helical" evidence="1">
    <location>
        <begin position="133"/>
        <end position="154"/>
    </location>
</feature>
<dbReference type="Pfam" id="PF03729">
    <property type="entry name" value="DUF308"/>
    <property type="match status" value="1"/>
</dbReference>
<dbReference type="GO" id="GO:0005886">
    <property type="term" value="C:plasma membrane"/>
    <property type="evidence" value="ECO:0007669"/>
    <property type="project" value="TreeGrafter"/>
</dbReference>
<gene>
    <name evidence="2" type="ORF">DLJ53_17030</name>
</gene>
<keyword evidence="1" id="KW-0812">Transmembrane</keyword>
<dbReference type="InterPro" id="IPR052712">
    <property type="entry name" value="Acid_resist_chaperone_HdeD"/>
</dbReference>
<feature type="transmembrane region" description="Helical" evidence="1">
    <location>
        <begin position="46"/>
        <end position="65"/>
    </location>
</feature>
<dbReference type="Proteomes" id="UP000249590">
    <property type="component" value="Unassembled WGS sequence"/>
</dbReference>
<reference evidence="2 3" key="1">
    <citation type="submission" date="2018-05" db="EMBL/GenBank/DDBJ databases">
        <title>Acuticoccus sediminis sp. nov., isolated from deep-sea sediment of Indian Ocean.</title>
        <authorList>
            <person name="Liu X."/>
            <person name="Lai Q."/>
            <person name="Du Y."/>
            <person name="Sun F."/>
            <person name="Zhang X."/>
            <person name="Wang S."/>
            <person name="Shao Z."/>
        </authorList>
    </citation>
    <scope>NUCLEOTIDE SEQUENCE [LARGE SCALE GENOMIC DNA]</scope>
    <source>
        <strain evidence="2 3">PTG4-2</strain>
    </source>
</reference>
<dbReference type="PANTHER" id="PTHR34989">
    <property type="entry name" value="PROTEIN HDED"/>
    <property type="match status" value="1"/>
</dbReference>
<feature type="transmembrane region" description="Helical" evidence="1">
    <location>
        <begin position="20"/>
        <end position="40"/>
    </location>
</feature>
<evidence type="ECO:0008006" key="4">
    <source>
        <dbReference type="Google" id="ProtNLM"/>
    </source>
</evidence>
<evidence type="ECO:0000313" key="3">
    <source>
        <dbReference type="Proteomes" id="UP000249590"/>
    </source>
</evidence>
<dbReference type="InterPro" id="IPR005325">
    <property type="entry name" value="DUF308_memb"/>
</dbReference>
<proteinExistence type="predicted"/>
<feature type="transmembrane region" description="Helical" evidence="1">
    <location>
        <begin position="174"/>
        <end position="200"/>
    </location>
</feature>
<dbReference type="AlphaFoldDB" id="A0A8B2NX34"/>
<accession>A0A8B2NX34</accession>
<comment type="caution">
    <text evidence="2">The sequence shown here is derived from an EMBL/GenBank/DDBJ whole genome shotgun (WGS) entry which is preliminary data.</text>
</comment>
<keyword evidence="1" id="KW-1133">Transmembrane helix</keyword>
<evidence type="ECO:0000313" key="2">
    <source>
        <dbReference type="EMBL" id="RAI00931.1"/>
    </source>
</evidence>
<sequence length="214" mass="22682">MSSTDAVVRDPLYGNLTLNWKWMLALGILMAVLGIIGLGMTYALTIVGVVWFGVLAVIGGIAQVFDAFKYKGWKSFGAHLLLGLLYLAAGVVLIAMPVQSAWWLTLLIGATFIVTGILRIIMAFQIRGGGAAVVWLGITGAVSLILGVMIFGIVDFPSAEQLATPETATAWFRDWGWIIGLFIAIEFIAQGAALAGLALAARKVSQIMSPPSGN</sequence>
<protein>
    <recommendedName>
        <fullName evidence="4">HdeD family acid-resistance protein</fullName>
    </recommendedName>
</protein>
<keyword evidence="3" id="KW-1185">Reference proteome</keyword>
<feature type="transmembrane region" description="Helical" evidence="1">
    <location>
        <begin position="102"/>
        <end position="121"/>
    </location>
</feature>
<evidence type="ECO:0000256" key="1">
    <source>
        <dbReference type="SAM" id="Phobius"/>
    </source>
</evidence>
<dbReference type="RefSeq" id="WP_111347420.1">
    <property type="nucleotide sequence ID" value="NZ_JAIWKD010000004.1"/>
</dbReference>